<evidence type="ECO:0008006" key="3">
    <source>
        <dbReference type="Google" id="ProtNLM"/>
    </source>
</evidence>
<accession>A0ABT8L2V0</accession>
<name>A0ABT8L2V0_9BACT</name>
<dbReference type="EMBL" id="JAUJEB010000001">
    <property type="protein sequence ID" value="MDN5211145.1"/>
    <property type="molecule type" value="Genomic_DNA"/>
</dbReference>
<reference evidence="1" key="1">
    <citation type="submission" date="2023-06" db="EMBL/GenBank/DDBJ databases">
        <title>Genomic of Agaribacillus aureum.</title>
        <authorList>
            <person name="Wang G."/>
        </authorList>
    </citation>
    <scope>NUCLEOTIDE SEQUENCE</scope>
    <source>
        <strain evidence="1">BMA12</strain>
    </source>
</reference>
<organism evidence="1 2">
    <name type="scientific">Agaribacillus aureus</name>
    <dbReference type="NCBI Taxonomy" id="3051825"/>
    <lineage>
        <taxon>Bacteria</taxon>
        <taxon>Pseudomonadati</taxon>
        <taxon>Bacteroidota</taxon>
        <taxon>Cytophagia</taxon>
        <taxon>Cytophagales</taxon>
        <taxon>Splendidivirgaceae</taxon>
        <taxon>Agaribacillus</taxon>
    </lineage>
</organism>
<sequence length="164" mass="18436">MNKPLFFTFQIIPWTNVIKKRLLTLLILAPVFFGDCSSGCSDTTCPVKCANISFKLLRNGVDIFIQDPDRYNINSVRVEAATATDAPPLLKVNTNNVISFVVCHEIDYKLYLNDSEVIDIRADLSVVTSDECCDFFGAHSVWFNGMKVCSDHDECQLGLEFELL</sequence>
<evidence type="ECO:0000313" key="2">
    <source>
        <dbReference type="Proteomes" id="UP001172083"/>
    </source>
</evidence>
<comment type="caution">
    <text evidence="1">The sequence shown here is derived from an EMBL/GenBank/DDBJ whole genome shotgun (WGS) entry which is preliminary data.</text>
</comment>
<dbReference type="Proteomes" id="UP001172083">
    <property type="component" value="Unassembled WGS sequence"/>
</dbReference>
<protein>
    <recommendedName>
        <fullName evidence="3">Group-specific protein</fullName>
    </recommendedName>
</protein>
<evidence type="ECO:0000313" key="1">
    <source>
        <dbReference type="EMBL" id="MDN5211145.1"/>
    </source>
</evidence>
<keyword evidence="2" id="KW-1185">Reference proteome</keyword>
<proteinExistence type="predicted"/>
<gene>
    <name evidence="1" type="ORF">QQ020_03760</name>
</gene>